<evidence type="ECO:0008006" key="8">
    <source>
        <dbReference type="Google" id="ProtNLM"/>
    </source>
</evidence>
<keyword evidence="2 5" id="KW-0812">Transmembrane</keyword>
<comment type="subcellular location">
    <subcellularLocation>
        <location evidence="1">Membrane</location>
        <topology evidence="1">Multi-pass membrane protein</topology>
    </subcellularLocation>
</comment>
<dbReference type="Pfam" id="PF02674">
    <property type="entry name" value="Colicin_V"/>
    <property type="match status" value="1"/>
</dbReference>
<evidence type="ECO:0000256" key="3">
    <source>
        <dbReference type="ARBA" id="ARBA00022989"/>
    </source>
</evidence>
<accession>A0A1Y0IP69</accession>
<sequence>MSLIDLLFLVLLLLGLWAGFARGLVSGTSRIIAYLAALFLAARFAAPVGQLAGAWLGVGQFVRTMIGGQIPESLHNTQVPPEQLRPILEAAGVPAAYRDQMVEYAASHPLLDAIALPYTEWMSMVLGLILVLGVLFTVFSLLLKLLVKKAQDFVPAPLNRIGGVLLGGILVLFELAFVALMLQAFADLPQTAGLKTAISSSELLPPLAHLAQTLIEGLGTDGLLPTAIQTPPAL</sequence>
<reference evidence="7" key="1">
    <citation type="submission" date="2017-05" db="EMBL/GenBank/DDBJ databases">
        <authorList>
            <person name="Sung H."/>
        </authorList>
    </citation>
    <scope>NUCLEOTIDE SEQUENCE [LARGE SCALE GENOMIC DNA]</scope>
    <source>
        <strain evidence="7">AR23208</strain>
    </source>
</reference>
<keyword evidence="3 5" id="KW-1133">Transmembrane helix</keyword>
<evidence type="ECO:0000313" key="6">
    <source>
        <dbReference type="EMBL" id="ARU62368.1"/>
    </source>
</evidence>
<dbReference type="Proteomes" id="UP000195437">
    <property type="component" value="Chromosome"/>
</dbReference>
<feature type="transmembrane region" description="Helical" evidence="5">
    <location>
        <begin position="163"/>
        <end position="185"/>
    </location>
</feature>
<dbReference type="AlphaFoldDB" id="A0A1Y0IP69"/>
<evidence type="ECO:0000256" key="4">
    <source>
        <dbReference type="ARBA" id="ARBA00023136"/>
    </source>
</evidence>
<evidence type="ECO:0000256" key="5">
    <source>
        <dbReference type="SAM" id="Phobius"/>
    </source>
</evidence>
<evidence type="ECO:0000313" key="7">
    <source>
        <dbReference type="Proteomes" id="UP000195437"/>
    </source>
</evidence>
<feature type="transmembrane region" description="Helical" evidence="5">
    <location>
        <begin position="31"/>
        <end position="56"/>
    </location>
</feature>
<dbReference type="InterPro" id="IPR003825">
    <property type="entry name" value="Colicin-V_CvpA"/>
</dbReference>
<dbReference type="EMBL" id="CP021434">
    <property type="protein sequence ID" value="ARU62368.1"/>
    <property type="molecule type" value="Genomic_DNA"/>
</dbReference>
<dbReference type="GO" id="GO:0009403">
    <property type="term" value="P:toxin biosynthetic process"/>
    <property type="evidence" value="ECO:0007669"/>
    <property type="project" value="InterPro"/>
</dbReference>
<protein>
    <recommendedName>
        <fullName evidence="8">Colicin V production protein</fullName>
    </recommendedName>
</protein>
<evidence type="ECO:0000256" key="2">
    <source>
        <dbReference type="ARBA" id="ARBA00022692"/>
    </source>
</evidence>
<keyword evidence="7" id="KW-1185">Reference proteome</keyword>
<organism evidence="6 7">
    <name type="scientific">Tumebacillus avium</name>
    <dbReference type="NCBI Taxonomy" id="1903704"/>
    <lineage>
        <taxon>Bacteria</taxon>
        <taxon>Bacillati</taxon>
        <taxon>Bacillota</taxon>
        <taxon>Bacilli</taxon>
        <taxon>Bacillales</taxon>
        <taxon>Alicyclobacillaceae</taxon>
        <taxon>Tumebacillus</taxon>
    </lineage>
</organism>
<gene>
    <name evidence="6" type="ORF">CBW65_16410</name>
</gene>
<dbReference type="GO" id="GO:0016020">
    <property type="term" value="C:membrane"/>
    <property type="evidence" value="ECO:0007669"/>
    <property type="project" value="UniProtKB-SubCell"/>
</dbReference>
<proteinExistence type="predicted"/>
<evidence type="ECO:0000256" key="1">
    <source>
        <dbReference type="ARBA" id="ARBA00004141"/>
    </source>
</evidence>
<feature type="transmembrane region" description="Helical" evidence="5">
    <location>
        <begin position="121"/>
        <end position="143"/>
    </location>
</feature>
<dbReference type="KEGG" id="tum:CBW65_16410"/>
<keyword evidence="4 5" id="KW-0472">Membrane</keyword>
<name>A0A1Y0IP69_9BACL</name>